<evidence type="ECO:0000256" key="1">
    <source>
        <dbReference type="SAM" id="Phobius"/>
    </source>
</evidence>
<name>A0A6C0DJZ9_9ZZZZ</name>
<accession>A0A6C0DJZ9</accession>
<keyword evidence="1" id="KW-0812">Transmembrane</keyword>
<reference evidence="2" key="1">
    <citation type="journal article" date="2020" name="Nature">
        <title>Giant virus diversity and host interactions through global metagenomics.</title>
        <authorList>
            <person name="Schulz F."/>
            <person name="Roux S."/>
            <person name="Paez-Espino D."/>
            <person name="Jungbluth S."/>
            <person name="Walsh D.A."/>
            <person name="Denef V.J."/>
            <person name="McMahon K.D."/>
            <person name="Konstantinidis K.T."/>
            <person name="Eloe-Fadrosh E.A."/>
            <person name="Kyrpides N.C."/>
            <person name="Woyke T."/>
        </authorList>
    </citation>
    <scope>NUCLEOTIDE SEQUENCE</scope>
    <source>
        <strain evidence="2">GVMAG-M-3300023174-189</strain>
    </source>
</reference>
<keyword evidence="1" id="KW-0472">Membrane</keyword>
<feature type="transmembrane region" description="Helical" evidence="1">
    <location>
        <begin position="432"/>
        <end position="448"/>
    </location>
</feature>
<evidence type="ECO:0000313" key="2">
    <source>
        <dbReference type="EMBL" id="QHT16682.1"/>
    </source>
</evidence>
<protein>
    <submittedName>
        <fullName evidence="2">Uncharacterized protein</fullName>
    </submittedName>
</protein>
<dbReference type="AlphaFoldDB" id="A0A6C0DJZ9"/>
<sequence length="449" mass="48455">MSSTQCRPGDTTGFPVTLAQSLYTNWPATSNSQGQLQKLTVPTDFSIQWQNNGEQNCNISVRQTAADGNIPGVFQISGFNPDGSSITYGNAQYNCSGVISILQNQHPTFCQDSSAQYEMILAFQITNKSVNPSSPDVILLCRPLVFRQSGSNDSFWHAVDTATTQQTAINAALNMSSFFGYNPTLLMPMISYQSCIPVKIFNYAGQPYSYRSLRIRVNIVQQPIYIVASSTGLGKCSVINKYTLITHGNGPLDVFGGGNVLQFRDGLGGDLYPTDVSKSNLVLNAAPTPISAFADVLQKFEILVPEALLGKSLAEISNSKEPPPVKPAKKAFKCYTIDPKKDIVGDQIMVDPTTGQSLQATQAKEEAEAAGGDMSFKTGSGGSSGILPGDIEYVLTILATLIGTITLLAYLGFIIHAILYRQNGFHDSLPHVLVFIVCFIGLVLLSIYL</sequence>
<organism evidence="2">
    <name type="scientific">viral metagenome</name>
    <dbReference type="NCBI Taxonomy" id="1070528"/>
    <lineage>
        <taxon>unclassified sequences</taxon>
        <taxon>metagenomes</taxon>
        <taxon>organismal metagenomes</taxon>
    </lineage>
</organism>
<keyword evidence="1" id="KW-1133">Transmembrane helix</keyword>
<proteinExistence type="predicted"/>
<dbReference type="EMBL" id="MN739626">
    <property type="protein sequence ID" value="QHT16682.1"/>
    <property type="molecule type" value="Genomic_DNA"/>
</dbReference>
<feature type="transmembrane region" description="Helical" evidence="1">
    <location>
        <begin position="393"/>
        <end position="420"/>
    </location>
</feature>